<evidence type="ECO:0000256" key="1">
    <source>
        <dbReference type="SAM" id="MobiDB-lite"/>
    </source>
</evidence>
<feature type="chain" id="PRO_5046336894" description="DUF2946 domain-containing protein" evidence="2">
    <location>
        <begin position="36"/>
        <end position="130"/>
    </location>
</feature>
<organism evidence="3 4">
    <name type="scientific">Comamonas faecalis</name>
    <dbReference type="NCBI Taxonomy" id="1387849"/>
    <lineage>
        <taxon>Bacteria</taxon>
        <taxon>Pseudomonadati</taxon>
        <taxon>Pseudomonadota</taxon>
        <taxon>Betaproteobacteria</taxon>
        <taxon>Burkholderiales</taxon>
        <taxon>Comamonadaceae</taxon>
        <taxon>Comamonas</taxon>
    </lineage>
</organism>
<name>A0ABP7RM00_9BURK</name>
<comment type="caution">
    <text evidence="3">The sequence shown here is derived from an EMBL/GenBank/DDBJ whole genome shotgun (WGS) entry which is preliminary data.</text>
</comment>
<keyword evidence="2" id="KW-0732">Signal</keyword>
<dbReference type="Proteomes" id="UP001501627">
    <property type="component" value="Unassembled WGS sequence"/>
</dbReference>
<evidence type="ECO:0000256" key="2">
    <source>
        <dbReference type="SAM" id="SignalP"/>
    </source>
</evidence>
<proteinExistence type="predicted"/>
<sequence length="130" mass="13061">MHGGATRRRWVATVCACAWLLYVLATAFAPPPALAAAHQDAPPWAADLCSQAHGAAQEPAAPDQPACTHDLCCLLGCALHHGAAAAPCPPMPPAAAAARAPGFARTDPAQLPGTMHALLPGPRGPPDTAG</sequence>
<gene>
    <name evidence="3" type="ORF">GCM10022279_23820</name>
</gene>
<evidence type="ECO:0000313" key="3">
    <source>
        <dbReference type="EMBL" id="GAA3999331.1"/>
    </source>
</evidence>
<keyword evidence="4" id="KW-1185">Reference proteome</keyword>
<feature type="region of interest" description="Disordered" evidence="1">
    <location>
        <begin position="93"/>
        <end position="130"/>
    </location>
</feature>
<accession>A0ABP7RM00</accession>
<dbReference type="RefSeq" id="WP_344869720.1">
    <property type="nucleotide sequence ID" value="NZ_BAABBP010000022.1"/>
</dbReference>
<evidence type="ECO:0000313" key="4">
    <source>
        <dbReference type="Proteomes" id="UP001501627"/>
    </source>
</evidence>
<reference evidence="4" key="1">
    <citation type="journal article" date="2019" name="Int. J. Syst. Evol. Microbiol.">
        <title>The Global Catalogue of Microorganisms (GCM) 10K type strain sequencing project: providing services to taxonomists for standard genome sequencing and annotation.</title>
        <authorList>
            <consortium name="The Broad Institute Genomics Platform"/>
            <consortium name="The Broad Institute Genome Sequencing Center for Infectious Disease"/>
            <person name="Wu L."/>
            <person name="Ma J."/>
        </authorList>
    </citation>
    <scope>NUCLEOTIDE SEQUENCE [LARGE SCALE GENOMIC DNA]</scope>
    <source>
        <strain evidence="4">JCM 17561</strain>
    </source>
</reference>
<dbReference type="EMBL" id="BAABBP010000022">
    <property type="protein sequence ID" value="GAA3999331.1"/>
    <property type="molecule type" value="Genomic_DNA"/>
</dbReference>
<evidence type="ECO:0008006" key="5">
    <source>
        <dbReference type="Google" id="ProtNLM"/>
    </source>
</evidence>
<protein>
    <recommendedName>
        <fullName evidence="5">DUF2946 domain-containing protein</fullName>
    </recommendedName>
</protein>
<feature type="signal peptide" evidence="2">
    <location>
        <begin position="1"/>
        <end position="35"/>
    </location>
</feature>